<accession>A0A498NAQ5</accession>
<proteinExistence type="predicted"/>
<sequence length="146" mass="16540">MLECFLEQQTILATLMSKNLRRGTEVHTLSEVDISNAEDIVKVMTPIKIASTMMCEEEQPTVSVIAPLQAKLQKHLKPCKDDTEMTREMKSMMAADFSCQYKNSRDVLLKDEMHPAKKLTQYNRAMDLPFGNSVRQVPETCPLSSS</sequence>
<protein>
    <submittedName>
        <fullName evidence="1">Zinc finger BED domain-containing 1-like protein</fullName>
    </submittedName>
</protein>
<organism evidence="1 2">
    <name type="scientific">Labeo rohita</name>
    <name type="common">Indian major carp</name>
    <name type="synonym">Cyprinus rohita</name>
    <dbReference type="NCBI Taxonomy" id="84645"/>
    <lineage>
        <taxon>Eukaryota</taxon>
        <taxon>Metazoa</taxon>
        <taxon>Chordata</taxon>
        <taxon>Craniata</taxon>
        <taxon>Vertebrata</taxon>
        <taxon>Euteleostomi</taxon>
        <taxon>Actinopterygii</taxon>
        <taxon>Neopterygii</taxon>
        <taxon>Teleostei</taxon>
        <taxon>Ostariophysi</taxon>
        <taxon>Cypriniformes</taxon>
        <taxon>Cyprinidae</taxon>
        <taxon>Labeoninae</taxon>
        <taxon>Labeonini</taxon>
        <taxon>Labeo</taxon>
    </lineage>
</organism>
<dbReference type="EMBL" id="QBIY01011651">
    <property type="protein sequence ID" value="RXN30171.1"/>
    <property type="molecule type" value="Genomic_DNA"/>
</dbReference>
<reference evidence="1 2" key="1">
    <citation type="submission" date="2018-03" db="EMBL/GenBank/DDBJ databases">
        <title>Draft genome sequence of Rohu Carp (Labeo rohita).</title>
        <authorList>
            <person name="Das P."/>
            <person name="Kushwaha B."/>
            <person name="Joshi C.G."/>
            <person name="Kumar D."/>
            <person name="Nagpure N.S."/>
            <person name="Sahoo L."/>
            <person name="Das S.P."/>
            <person name="Bit A."/>
            <person name="Patnaik S."/>
            <person name="Meher P.K."/>
            <person name="Jayasankar P."/>
            <person name="Koringa P.G."/>
            <person name="Patel N.V."/>
            <person name="Hinsu A.T."/>
            <person name="Kumar R."/>
            <person name="Pandey M."/>
            <person name="Agarwal S."/>
            <person name="Srivastava S."/>
            <person name="Singh M."/>
            <person name="Iquebal M.A."/>
            <person name="Jaiswal S."/>
            <person name="Angadi U.B."/>
            <person name="Kumar N."/>
            <person name="Raza M."/>
            <person name="Shah T.M."/>
            <person name="Rai A."/>
            <person name="Jena J.K."/>
        </authorList>
    </citation>
    <scope>NUCLEOTIDE SEQUENCE [LARGE SCALE GENOMIC DNA]</scope>
    <source>
        <strain evidence="1">DASCIFA01</strain>
        <tissue evidence="1">Testis</tissue>
    </source>
</reference>
<gene>
    <name evidence="1" type="ORF">ROHU_017907</name>
</gene>
<keyword evidence="2" id="KW-1185">Reference proteome</keyword>
<name>A0A498NAQ5_LABRO</name>
<evidence type="ECO:0000313" key="2">
    <source>
        <dbReference type="Proteomes" id="UP000290572"/>
    </source>
</evidence>
<dbReference type="AlphaFoldDB" id="A0A498NAQ5"/>
<dbReference type="Proteomes" id="UP000290572">
    <property type="component" value="Unassembled WGS sequence"/>
</dbReference>
<evidence type="ECO:0000313" key="1">
    <source>
        <dbReference type="EMBL" id="RXN30171.1"/>
    </source>
</evidence>
<comment type="caution">
    <text evidence="1">The sequence shown here is derived from an EMBL/GenBank/DDBJ whole genome shotgun (WGS) entry which is preliminary data.</text>
</comment>